<dbReference type="InterPro" id="IPR036942">
    <property type="entry name" value="Beta-barrel_TonB_sf"/>
</dbReference>
<feature type="chain" id="PRO_5040967430" evidence="7">
    <location>
        <begin position="34"/>
        <end position="1016"/>
    </location>
</feature>
<dbReference type="Proteomes" id="UP001139971">
    <property type="component" value="Unassembled WGS sequence"/>
</dbReference>
<keyword evidence="11" id="KW-1185">Reference proteome</keyword>
<dbReference type="PANTHER" id="PTHR30069">
    <property type="entry name" value="TONB-DEPENDENT OUTER MEMBRANE RECEPTOR"/>
    <property type="match status" value="1"/>
</dbReference>
<dbReference type="Pfam" id="PF07715">
    <property type="entry name" value="Plug"/>
    <property type="match status" value="1"/>
</dbReference>
<dbReference type="InterPro" id="IPR037066">
    <property type="entry name" value="Plug_dom_sf"/>
</dbReference>
<dbReference type="SUPFAM" id="SSF56935">
    <property type="entry name" value="Porins"/>
    <property type="match status" value="1"/>
</dbReference>
<evidence type="ECO:0000256" key="7">
    <source>
        <dbReference type="SAM" id="SignalP"/>
    </source>
</evidence>
<dbReference type="GO" id="GO:0044718">
    <property type="term" value="P:siderophore transmembrane transport"/>
    <property type="evidence" value="ECO:0007669"/>
    <property type="project" value="TreeGrafter"/>
</dbReference>
<evidence type="ECO:0000259" key="8">
    <source>
        <dbReference type="Pfam" id="PF07715"/>
    </source>
</evidence>
<protein>
    <submittedName>
        <fullName evidence="10">TonB-dependent receptor</fullName>
    </submittedName>
</protein>
<keyword evidence="2" id="KW-0813">Transport</keyword>
<keyword evidence="5" id="KW-0472">Membrane</keyword>
<keyword evidence="4" id="KW-0812">Transmembrane</keyword>
<dbReference type="InterPro" id="IPR039426">
    <property type="entry name" value="TonB-dep_rcpt-like"/>
</dbReference>
<evidence type="ECO:0000256" key="3">
    <source>
        <dbReference type="ARBA" id="ARBA00022452"/>
    </source>
</evidence>
<keyword evidence="7" id="KW-0732">Signal</keyword>
<comment type="caution">
    <text evidence="10">The sequence shown here is derived from an EMBL/GenBank/DDBJ whole genome shotgun (WGS) entry which is preliminary data.</text>
</comment>
<evidence type="ECO:0000256" key="4">
    <source>
        <dbReference type="ARBA" id="ARBA00022692"/>
    </source>
</evidence>
<dbReference type="EMBL" id="JAOVZO020000018">
    <property type="protein sequence ID" value="MDC8014229.1"/>
    <property type="molecule type" value="Genomic_DNA"/>
</dbReference>
<keyword evidence="3" id="KW-1134">Transmembrane beta strand</keyword>
<comment type="subcellular location">
    <subcellularLocation>
        <location evidence="1">Cell outer membrane</location>
        <topology evidence="1">Multi-pass membrane protein</topology>
    </subcellularLocation>
</comment>
<dbReference type="RefSeq" id="WP_263541866.1">
    <property type="nucleotide sequence ID" value="NZ_JAOVZO020000018.1"/>
</dbReference>
<evidence type="ECO:0000256" key="6">
    <source>
        <dbReference type="ARBA" id="ARBA00023237"/>
    </source>
</evidence>
<feature type="domain" description="TonB-dependent transporter Oar-like beta-barrel" evidence="9">
    <location>
        <begin position="314"/>
        <end position="971"/>
    </location>
</feature>
<dbReference type="Pfam" id="PF25183">
    <property type="entry name" value="OMP_b-brl_4"/>
    <property type="match status" value="1"/>
</dbReference>
<gene>
    <name evidence="10" type="ORF">OD750_016910</name>
</gene>
<accession>A0A9X3YKW3</accession>
<evidence type="ECO:0000256" key="5">
    <source>
        <dbReference type="ARBA" id="ARBA00023136"/>
    </source>
</evidence>
<evidence type="ECO:0000256" key="2">
    <source>
        <dbReference type="ARBA" id="ARBA00022448"/>
    </source>
</evidence>
<sequence>MHATTLRRRPARLQRSALVLALGAIIAGGQVHAQKATGEIFGHAAANSTITIESTETGLKREITADGNGRFSFNQLPTGKYKVSTGADARDVTVRVGTGSEVNFTTASQSLETIEVTGAAINPIDVSSVESATVFTAEQIAALPVARDVSSVALLAPGTVKGDGGLGRTGSTLASFGGASVAENGYYINGFDVTNIRNFTSFATLPFEAIGQQQVKTGGYGAEFGRSLGGVINIVTKRGTNEFKAGAAVYWEPRSLQEHAPNVRSIQDPEKYYKFNDADEDSKLSYDVYGSGPIVRDRLFFFAMAEGRDNVRENFLEDSSNRIQDTKPHGLIKLDWNISDNHIVEFTGITNRDYEEYRNYTNNLDGDGSNGIEDPFSSRHNVGTPGFTRKYGGEVYIGKYTGYLTDNLTISAQYGELEALNGVQTPRNLPGAECPAVYDSRANPANTDYLGCWDVNQFTISDPNAPDERDRRRAGRVDLDWKLGSHSVRAGYDGEKFDSTNVGATMSGGKYYRYYRTPAAGARVNGVNLPGNTEYVRVRDYQTQSGSYEVENTAFYVEDNWQITDRFLAYLGVRSESFDNKNGAGVSFAKSDNLYAPRVGFSWDLEGDASTKIFGSGGRYYIPIASNTNIRASAAELYVHRFYRFTGIDPVTAAPVALGDQIGAPVVLSPGIVPVPDTVTAGNLKPMYQDEIILGFQHAFDNGWTGGVRGVWRKVKNGMDDYCYHGAFERWAQDNGHDDFDSSTVPECVILNPGNDAEFALDLDGTGDLTRVTIPARYFDIPKYRRKYNAFEFFWERPWDGKWSVQGSYTWAHSRGNAEGYVNSSIEQGDAGITQDFDFPSFMDGADGKLPNNRRHTIKVFGVAQIAEEWRVSTNWLIQSGRPVNCLGFVPESARDFDGSGTYTSPSSFYCVDHIEIGADGTPHPVHVLRPRGSVGETPWVTSIDVSLAWIPKFANNNLTLKVDVFNVFNAKRALQYNETGDLNRGSPVPNGDFRLIDTYQSPRAVRFTARYDFSL</sequence>
<evidence type="ECO:0000313" key="11">
    <source>
        <dbReference type="Proteomes" id="UP001139971"/>
    </source>
</evidence>
<evidence type="ECO:0000313" key="10">
    <source>
        <dbReference type="EMBL" id="MDC8014229.1"/>
    </source>
</evidence>
<dbReference type="InterPro" id="IPR057601">
    <property type="entry name" value="Oar-like_b-barrel"/>
</dbReference>
<dbReference type="AlphaFoldDB" id="A0A9X3YKW3"/>
<organism evidence="10 11">
    <name type="scientific">Tahibacter soli</name>
    <dbReference type="NCBI Taxonomy" id="2983605"/>
    <lineage>
        <taxon>Bacteria</taxon>
        <taxon>Pseudomonadati</taxon>
        <taxon>Pseudomonadota</taxon>
        <taxon>Gammaproteobacteria</taxon>
        <taxon>Lysobacterales</taxon>
        <taxon>Rhodanobacteraceae</taxon>
        <taxon>Tahibacter</taxon>
    </lineage>
</organism>
<proteinExistence type="predicted"/>
<name>A0A9X3YKW3_9GAMM</name>
<dbReference type="PANTHER" id="PTHR30069:SF46">
    <property type="entry name" value="OAR PROTEIN"/>
    <property type="match status" value="1"/>
</dbReference>
<feature type="domain" description="TonB-dependent receptor plug" evidence="8">
    <location>
        <begin position="129"/>
        <end position="231"/>
    </location>
</feature>
<keyword evidence="10" id="KW-0675">Receptor</keyword>
<dbReference type="Gene3D" id="2.170.130.10">
    <property type="entry name" value="TonB-dependent receptor, plug domain"/>
    <property type="match status" value="1"/>
</dbReference>
<keyword evidence="6" id="KW-0998">Cell outer membrane</keyword>
<evidence type="ECO:0000256" key="1">
    <source>
        <dbReference type="ARBA" id="ARBA00004571"/>
    </source>
</evidence>
<dbReference type="InterPro" id="IPR012910">
    <property type="entry name" value="Plug_dom"/>
</dbReference>
<evidence type="ECO:0000259" key="9">
    <source>
        <dbReference type="Pfam" id="PF25183"/>
    </source>
</evidence>
<dbReference type="Gene3D" id="2.40.170.20">
    <property type="entry name" value="TonB-dependent receptor, beta-barrel domain"/>
    <property type="match status" value="1"/>
</dbReference>
<dbReference type="GO" id="GO:0015344">
    <property type="term" value="F:siderophore uptake transmembrane transporter activity"/>
    <property type="evidence" value="ECO:0007669"/>
    <property type="project" value="TreeGrafter"/>
</dbReference>
<dbReference type="GO" id="GO:0009279">
    <property type="term" value="C:cell outer membrane"/>
    <property type="evidence" value="ECO:0007669"/>
    <property type="project" value="UniProtKB-SubCell"/>
</dbReference>
<feature type="signal peptide" evidence="7">
    <location>
        <begin position="1"/>
        <end position="33"/>
    </location>
</feature>
<reference evidence="10" key="1">
    <citation type="submission" date="2023-02" db="EMBL/GenBank/DDBJ databases">
        <title>Tahibacter soli sp. nov. isolated from soil.</title>
        <authorList>
            <person name="Baek J.H."/>
            <person name="Lee J.K."/>
            <person name="Choi D.G."/>
            <person name="Jeon C.O."/>
        </authorList>
    </citation>
    <scope>NUCLEOTIDE SEQUENCE</scope>
    <source>
        <strain evidence="10">BL</strain>
    </source>
</reference>